<name>A0A7Y4L5H0_9ACTN</name>
<proteinExistence type="predicted"/>
<sequence>MKPPGLLTAVGVVVLSLLGAQQALPAGAAPPVVWVVNNADHVFSSSARPAGATAAIDLDAARGEAEGAQVLIRPDSRLTGVQLGTPQALTGPNGAQLAASAITVRRQYNHPNVLVAQDEIRLQDPHLPPDGSRNYYDALVDNTAVEVAANYTQAFHYGVSVPAGQAPGLYTGSVVVRNSAGDITVPVRLTVHDVTVPPANQSEFKMNNWFTSVGWDYTGTERAIPFQYDNAAAYSPNWWRVIGNFAKLQAKQRNNVVYVDFQALLIPGTTIDAAGNYTFDWTHFDRFVQLFVDSGAMQYLYTPTLLEGAPDAPRLEMLKNVNGVTTKELVQPNTAESTAYLRKVFPALKAHLDAKGWTDRFYMSALDEPTHQNQAIAARWLYDVYDDYFPEPLTNEAHGYTFLPDAAENITTMTPYTENYEDHAGYWQQARRDGKELWLYTCMVPQHRHMNRLIGEPLAKTRLLPWLVWKIGGKGFLHWGWNYWHRSTGDNSRVYDTFNEPQSGDNYIVRPNKAAYDVYDSIRGEAQRDGQEDFELLALLAKTKPLTAQAIAESTVTDFSVYDRSGATVTDRHKQLLKAIASTAPDDSASAAFSDDFAAGADNFRFGVNREVNKPGGQWSVQNGELVQSYVGDWITAAAAVEGRKYRDAVVDADLRITATGGREDNWAGVTLRSINGTDYQTGYLAAIRNNGAVFLYRGGTTLGKAAIPGYRAGQWTHLRLIAEGTKLRVYAGTTTTPLITVTDDFYSAGSAGLVTGGTASRFDNVRINPGINPAAGGTVTASSSYEADGWSKAALTDGNRGSSAQSNGWSSDANTSVNHTETVTVDLGKAVSAGRVDLYPRTDSAAGFPVDYTVEVSVNGSAWTAVANRTGAAQAAQSVDFAAQQVRYIRVTGTSLRKDPFGAYRMQLAELEVAGGNYAAGRPVTASTSSEYLDNGWRRSALTDGITTSNLGYSMGWSSEASPANGAASATVDLGGASRISQVTLAPRTDLQAGFPIDYTIQVSPDGNTWTTVASRTAQPQPLQPVQLTFTTTTSRYVRVAGTKLDPGPASDYRMQLAELTVH</sequence>
<keyword evidence="2" id="KW-0732">Signal</keyword>
<dbReference type="PANTHER" id="PTHR46306:SF1">
    <property type="entry name" value="BTB_POZ DOMAIN-CONTAINING PROTEIN 9"/>
    <property type="match status" value="1"/>
</dbReference>
<dbReference type="Proteomes" id="UP000553957">
    <property type="component" value="Unassembled WGS sequence"/>
</dbReference>
<reference evidence="4 7" key="2">
    <citation type="submission" date="2020-08" db="EMBL/GenBank/DDBJ databases">
        <title>Sequencing the genomes of 1000 actinobacteria strains.</title>
        <authorList>
            <person name="Klenk H.-P."/>
        </authorList>
    </citation>
    <scope>NUCLEOTIDE SEQUENCE [LARGE SCALE GENOMIC DNA]</scope>
    <source>
        <strain evidence="4 7">DSM 15626</strain>
    </source>
</reference>
<evidence type="ECO:0000256" key="2">
    <source>
        <dbReference type="SAM" id="SignalP"/>
    </source>
</evidence>
<evidence type="ECO:0000313" key="6">
    <source>
        <dbReference type="Proteomes" id="UP000534306"/>
    </source>
</evidence>
<feature type="domain" description="F5/8 type C" evidence="3">
    <location>
        <begin position="958"/>
        <end position="1061"/>
    </location>
</feature>
<dbReference type="GO" id="GO:0005737">
    <property type="term" value="C:cytoplasm"/>
    <property type="evidence" value="ECO:0007669"/>
    <property type="project" value="TreeGrafter"/>
</dbReference>
<dbReference type="Pfam" id="PF06439">
    <property type="entry name" value="3keto-disac_hyd"/>
    <property type="match status" value="1"/>
</dbReference>
<accession>A0A7Y4L5H0</accession>
<dbReference type="Pfam" id="PF00754">
    <property type="entry name" value="F5_F8_type_C"/>
    <property type="match status" value="2"/>
</dbReference>
<comment type="caution">
    <text evidence="5">The sequence shown here is derived from an EMBL/GenBank/DDBJ whole genome shotgun (WGS) entry which is preliminary data.</text>
</comment>
<dbReference type="PROSITE" id="PS50022">
    <property type="entry name" value="FA58C_3"/>
    <property type="match status" value="2"/>
</dbReference>
<dbReference type="EMBL" id="JACHKF010000001">
    <property type="protein sequence ID" value="MBB6567033.1"/>
    <property type="molecule type" value="Genomic_DNA"/>
</dbReference>
<dbReference type="InterPro" id="IPR025150">
    <property type="entry name" value="GH123_cat"/>
</dbReference>
<dbReference type="InterPro" id="IPR052407">
    <property type="entry name" value="BTB_POZ_domain_cont_9"/>
</dbReference>
<feature type="signal peptide" evidence="2">
    <location>
        <begin position="1"/>
        <end position="28"/>
    </location>
</feature>
<organism evidence="5 6">
    <name type="scientific">Kribbella sandramycini</name>
    <dbReference type="NCBI Taxonomy" id="60450"/>
    <lineage>
        <taxon>Bacteria</taxon>
        <taxon>Bacillati</taxon>
        <taxon>Actinomycetota</taxon>
        <taxon>Actinomycetes</taxon>
        <taxon>Propionibacteriales</taxon>
        <taxon>Kribbellaceae</taxon>
        <taxon>Kribbella</taxon>
    </lineage>
</organism>
<dbReference type="InterPro" id="IPR000421">
    <property type="entry name" value="FA58C"/>
</dbReference>
<dbReference type="InterPro" id="IPR010496">
    <property type="entry name" value="AL/BT2_dom"/>
</dbReference>
<dbReference type="EMBL" id="JABJRC010000009">
    <property type="protein sequence ID" value="NOL44754.1"/>
    <property type="molecule type" value="Genomic_DNA"/>
</dbReference>
<evidence type="ECO:0000313" key="5">
    <source>
        <dbReference type="EMBL" id="NOL44754.1"/>
    </source>
</evidence>
<dbReference type="Gene3D" id="2.60.120.260">
    <property type="entry name" value="Galactose-binding domain-like"/>
    <property type="match status" value="2"/>
</dbReference>
<feature type="compositionally biased region" description="Polar residues" evidence="1">
    <location>
        <begin position="800"/>
        <end position="818"/>
    </location>
</feature>
<dbReference type="InterPro" id="IPR008979">
    <property type="entry name" value="Galactose-bd-like_sf"/>
</dbReference>
<gene>
    <name evidence="4" type="ORF">HNR71_002670</name>
    <name evidence="5" type="ORF">HPO96_31340</name>
</gene>
<evidence type="ECO:0000256" key="1">
    <source>
        <dbReference type="SAM" id="MobiDB-lite"/>
    </source>
</evidence>
<evidence type="ECO:0000313" key="7">
    <source>
        <dbReference type="Proteomes" id="UP000553957"/>
    </source>
</evidence>
<protein>
    <submittedName>
        <fullName evidence="5">DUF4091 domain-containing protein</fullName>
    </submittedName>
</protein>
<dbReference type="GO" id="GO:0016787">
    <property type="term" value="F:hydrolase activity"/>
    <property type="evidence" value="ECO:0007669"/>
    <property type="project" value="InterPro"/>
</dbReference>
<reference evidence="5 6" key="1">
    <citation type="submission" date="2020-05" db="EMBL/GenBank/DDBJ databases">
        <title>Genome sequence of Kribbella sandramycini ATCC 39419.</title>
        <authorList>
            <person name="Maclea K.S."/>
            <person name="Fair J.L."/>
        </authorList>
    </citation>
    <scope>NUCLEOTIDE SEQUENCE [LARGE SCALE GENOMIC DNA]</scope>
    <source>
        <strain evidence="5 6">ATCC 39419</strain>
    </source>
</reference>
<feature type="region of interest" description="Disordered" evidence="1">
    <location>
        <begin position="797"/>
        <end position="818"/>
    </location>
</feature>
<feature type="chain" id="PRO_5036217840" evidence="2">
    <location>
        <begin position="29"/>
        <end position="1064"/>
    </location>
</feature>
<dbReference type="RefSeq" id="WP_171677994.1">
    <property type="nucleotide sequence ID" value="NZ_BAAAGT010000008.1"/>
</dbReference>
<dbReference type="PANTHER" id="PTHR46306">
    <property type="entry name" value="BTB/POZ DOMAIN-CONTAINING PROTEIN 9"/>
    <property type="match status" value="1"/>
</dbReference>
<dbReference type="AlphaFoldDB" id="A0A7Y4L5H0"/>
<dbReference type="Proteomes" id="UP000534306">
    <property type="component" value="Unassembled WGS sequence"/>
</dbReference>
<dbReference type="SUPFAM" id="SSF49785">
    <property type="entry name" value="Galactose-binding domain-like"/>
    <property type="match status" value="2"/>
</dbReference>
<evidence type="ECO:0000259" key="3">
    <source>
        <dbReference type="PROSITE" id="PS50022"/>
    </source>
</evidence>
<dbReference type="Pfam" id="PF13320">
    <property type="entry name" value="GH123_cat"/>
    <property type="match status" value="1"/>
</dbReference>
<dbReference type="Gene3D" id="2.60.120.560">
    <property type="entry name" value="Exo-inulinase, domain 1"/>
    <property type="match status" value="1"/>
</dbReference>
<evidence type="ECO:0000313" key="4">
    <source>
        <dbReference type="EMBL" id="MBB6567033.1"/>
    </source>
</evidence>
<feature type="domain" description="F5/8 type C" evidence="3">
    <location>
        <begin position="761"/>
        <end position="917"/>
    </location>
</feature>
<keyword evidence="6" id="KW-1185">Reference proteome</keyword>